<dbReference type="Proteomes" id="UP000659697">
    <property type="component" value="Unassembled WGS sequence"/>
</dbReference>
<evidence type="ECO:0000313" key="2">
    <source>
        <dbReference type="Proteomes" id="UP000659697"/>
    </source>
</evidence>
<organism evidence="1 2">
    <name type="scientific">Alishewanella longhuensis</name>
    <dbReference type="NCBI Taxonomy" id="1091037"/>
    <lineage>
        <taxon>Bacteria</taxon>
        <taxon>Pseudomonadati</taxon>
        <taxon>Pseudomonadota</taxon>
        <taxon>Gammaproteobacteria</taxon>
        <taxon>Alteromonadales</taxon>
        <taxon>Alteromonadaceae</taxon>
        <taxon>Alishewanella</taxon>
    </lineage>
</organism>
<name>A0ABQ3KZ65_9ALTE</name>
<gene>
    <name evidence="1" type="ORF">GCM10010919_15190</name>
</gene>
<dbReference type="SUPFAM" id="SSF56112">
    <property type="entry name" value="Protein kinase-like (PK-like)"/>
    <property type="match status" value="1"/>
</dbReference>
<sequence>MTDQTLANYIDSLRSIRQERSFSILWQDNKVWVKQQEHAAPKWLQLASHAIAALSSNPLYFPSAESGAPLEREAVRLKLMHVKGFRVPEVLLATPNYLVLSDVGPSLKYWLTKSTISVNERRHILLEAAAALAQLHQNRYWHGRPALRDLCWDGKQIGFIDFEEDPHQMLSIDQCMVRDLLIFVHGLYRYLPTTDPLIVEVINEYRRLAPERVWREGIKTVEQMWLIYPVLELSHNLLGKDGKQAVMALRQLRQYQSRSKRSKLPWLLISAALAYALADQFD</sequence>
<reference evidence="2" key="1">
    <citation type="journal article" date="2019" name="Int. J. Syst. Evol. Microbiol.">
        <title>The Global Catalogue of Microorganisms (GCM) 10K type strain sequencing project: providing services to taxonomists for standard genome sequencing and annotation.</title>
        <authorList>
            <consortium name="The Broad Institute Genomics Platform"/>
            <consortium name="The Broad Institute Genome Sequencing Center for Infectious Disease"/>
            <person name="Wu L."/>
            <person name="Ma J."/>
        </authorList>
    </citation>
    <scope>NUCLEOTIDE SEQUENCE [LARGE SCALE GENOMIC DNA]</scope>
    <source>
        <strain evidence="2">CGMCC 1.7003</strain>
    </source>
</reference>
<dbReference type="EMBL" id="BNAO01000003">
    <property type="protein sequence ID" value="GHG66929.1"/>
    <property type="molecule type" value="Genomic_DNA"/>
</dbReference>
<comment type="caution">
    <text evidence="1">The sequence shown here is derived from an EMBL/GenBank/DDBJ whole genome shotgun (WGS) entry which is preliminary data.</text>
</comment>
<evidence type="ECO:0000313" key="1">
    <source>
        <dbReference type="EMBL" id="GHG66929.1"/>
    </source>
</evidence>
<proteinExistence type="predicted"/>
<dbReference type="InterPro" id="IPR011009">
    <property type="entry name" value="Kinase-like_dom_sf"/>
</dbReference>
<accession>A0ABQ3KZ65</accession>
<evidence type="ECO:0008006" key="3">
    <source>
        <dbReference type="Google" id="ProtNLM"/>
    </source>
</evidence>
<protein>
    <recommendedName>
        <fullName evidence="3">Serine/threonine protein kinase</fullName>
    </recommendedName>
</protein>
<keyword evidence="2" id="KW-1185">Reference proteome</keyword>
<dbReference type="RefSeq" id="WP_189431918.1">
    <property type="nucleotide sequence ID" value="NZ_BNAO01000003.1"/>
</dbReference>